<feature type="compositionally biased region" description="Polar residues" evidence="1">
    <location>
        <begin position="849"/>
        <end position="860"/>
    </location>
</feature>
<dbReference type="RefSeq" id="WP_188901761.1">
    <property type="nucleotide sequence ID" value="NZ_BMOM01000004.1"/>
</dbReference>
<comment type="caution">
    <text evidence="3">The sequence shown here is derived from an EMBL/GenBank/DDBJ whole genome shotgun (WGS) entry which is preliminary data.</text>
</comment>
<evidence type="ECO:0000256" key="1">
    <source>
        <dbReference type="SAM" id="MobiDB-lite"/>
    </source>
</evidence>
<reference evidence="4" key="1">
    <citation type="journal article" date="2019" name="Int. J. Syst. Evol. Microbiol.">
        <title>The Global Catalogue of Microorganisms (GCM) 10K type strain sequencing project: providing services to taxonomists for standard genome sequencing and annotation.</title>
        <authorList>
            <consortium name="The Broad Institute Genomics Platform"/>
            <consortium name="The Broad Institute Genome Sequencing Center for Infectious Disease"/>
            <person name="Wu L."/>
            <person name="Ma J."/>
        </authorList>
    </citation>
    <scope>NUCLEOTIDE SEQUENCE [LARGE SCALE GENOMIC DNA]</scope>
    <source>
        <strain evidence="4">JCM 15443</strain>
    </source>
</reference>
<protein>
    <recommendedName>
        <fullName evidence="2">RepB-like DNA primase domain-containing protein</fullName>
    </recommendedName>
</protein>
<evidence type="ECO:0000313" key="4">
    <source>
        <dbReference type="Proteomes" id="UP000661918"/>
    </source>
</evidence>
<feature type="region of interest" description="Disordered" evidence="1">
    <location>
        <begin position="803"/>
        <end position="882"/>
    </location>
</feature>
<evidence type="ECO:0000313" key="3">
    <source>
        <dbReference type="EMBL" id="GGM02503.1"/>
    </source>
</evidence>
<dbReference type="Gene3D" id="3.30.70.1790">
    <property type="entry name" value="RepB DNA-primase, N-terminal domain"/>
    <property type="match status" value="1"/>
</dbReference>
<feature type="domain" description="RepB-like DNA primase" evidence="2">
    <location>
        <begin position="94"/>
        <end position="160"/>
    </location>
</feature>
<sequence>MTGSSHDAEEFRAQFNGRQTFQTFDDRHVEDKRLSRVLFDSTALDALNRQGAGIFLMINEGDGVGRKNHNVTRIRAYWADFDGQPLPDRWPLEPSLLVESSPGRFHAYWILNDHETPPLDGQAFNAQQEALARAVGSCPDDCKGLARVMRVPGFQHQKGELFTTRILSNTGARFTLAQIQDAFPLSTEPGRSVIPQPTPSHQNEQPMISEGVRRKYALNTLHGLADELAQMKPGGRNRQLNAAAFRVGRLCGGGHLNREESEACLWKAAEAAGLSASEIGDTLPRALADGMTQPDPLDHVGQRLSVNSREGRRHSTASGLPEIVVNERHLREIAAEAQAALMAANTPPTLFQRGGEVVRLITHEGEPRLRAMDAVALKGWLARVADFVVLKERTEKTEHGKKQVVTDSRPARPPADLAPDLLARSEHLGLPPLRTLAKSPIYAPGGALISVEGYHAPSGIYLALRGMSVPTLPPVPDALTLLRKLLTDFPFSPHEAGFAHTLAAMLLPFVRPMIDGPTPLHLIEAPTRGSGKGLLSEVIAHVTQGGPAGVMVQTKDGDEFEKRVTSMLLESAPVVLLDNVIALKGEALAAALTSSIWRGRRLGRSEMLTLPNGALWLATGNNVILDDDMPRRIIPIRLDPGVERPEERTGFTHPDLRGWIKANRPALVAACLSLIEAWKAAGRPEGSARLGSFEKWTATIGGILDVAGVPGFLTGREELYETANAAPQEWVALLAALHNVHGSQSIGAKDVLAAMRALDLCSDYWEGRQNTSALKRVGRAVTQQRDRVFGGYRLRLAGKTATGNAAYRIEPSQQKQRKTPETSKTPGRPPESSSESFLSPAERPDETPCVSTDFTRSGQELSEKHRDPGTVPDGSNGVSGVYGVISAAEDAVEI</sequence>
<organism evidence="3 4">
    <name type="scientific">Deinococcus aerophilus</name>
    <dbReference type="NCBI Taxonomy" id="522488"/>
    <lineage>
        <taxon>Bacteria</taxon>
        <taxon>Thermotogati</taxon>
        <taxon>Deinococcota</taxon>
        <taxon>Deinococci</taxon>
        <taxon>Deinococcales</taxon>
        <taxon>Deinococcaceae</taxon>
        <taxon>Deinococcus</taxon>
    </lineage>
</organism>
<accession>A0ABQ2GML4</accession>
<name>A0ABQ2GML4_9DEIO</name>
<gene>
    <name evidence="3" type="ORF">GCM10010841_08790</name>
</gene>
<evidence type="ECO:0000259" key="2">
    <source>
        <dbReference type="Pfam" id="PF16793"/>
    </source>
</evidence>
<dbReference type="InterPro" id="IPR039459">
    <property type="entry name" value="RepB-like_DNA_primase_dom"/>
</dbReference>
<dbReference type="EMBL" id="BMOM01000004">
    <property type="protein sequence ID" value="GGM02503.1"/>
    <property type="molecule type" value="Genomic_DNA"/>
</dbReference>
<proteinExistence type="predicted"/>
<feature type="compositionally biased region" description="Low complexity" evidence="1">
    <location>
        <begin position="830"/>
        <end position="841"/>
    </location>
</feature>
<dbReference type="Proteomes" id="UP000661918">
    <property type="component" value="Unassembled WGS sequence"/>
</dbReference>
<dbReference type="Pfam" id="PF16793">
    <property type="entry name" value="RepB_primase"/>
    <property type="match status" value="1"/>
</dbReference>
<keyword evidence="4" id="KW-1185">Reference proteome</keyword>